<dbReference type="Pfam" id="PF11303">
    <property type="entry name" value="DUF3105"/>
    <property type="match status" value="1"/>
</dbReference>
<name>A0A1Q3FFP8_CULTA</name>
<accession>A0A1Q3FFP8</accession>
<feature type="chain" id="PRO_5012388356" evidence="2">
    <location>
        <begin position="18"/>
        <end position="274"/>
    </location>
</feature>
<dbReference type="PANTHER" id="PTHR34179">
    <property type="entry name" value="TUMOR PROTEIN P53-INDUCIBLE PROTEIN 13"/>
    <property type="match status" value="1"/>
</dbReference>
<keyword evidence="2" id="KW-0732">Signal</keyword>
<feature type="signal peptide" evidence="2">
    <location>
        <begin position="1"/>
        <end position="17"/>
    </location>
</feature>
<dbReference type="EMBL" id="GFDL01008674">
    <property type="protein sequence ID" value="JAV26371.1"/>
    <property type="molecule type" value="Transcribed_RNA"/>
</dbReference>
<feature type="compositionally biased region" description="Low complexity" evidence="1">
    <location>
        <begin position="31"/>
        <end position="49"/>
    </location>
</feature>
<evidence type="ECO:0000313" key="3">
    <source>
        <dbReference type="EMBL" id="JAV26371.1"/>
    </source>
</evidence>
<proteinExistence type="predicted"/>
<dbReference type="GO" id="GO:0005737">
    <property type="term" value="C:cytoplasm"/>
    <property type="evidence" value="ECO:0007669"/>
    <property type="project" value="TreeGrafter"/>
</dbReference>
<evidence type="ECO:0000256" key="2">
    <source>
        <dbReference type="SAM" id="SignalP"/>
    </source>
</evidence>
<dbReference type="AlphaFoldDB" id="A0A1Q3FFP8"/>
<organism evidence="3">
    <name type="scientific">Culex tarsalis</name>
    <name type="common">Encephalitis mosquito</name>
    <dbReference type="NCBI Taxonomy" id="7177"/>
    <lineage>
        <taxon>Eukaryota</taxon>
        <taxon>Metazoa</taxon>
        <taxon>Ecdysozoa</taxon>
        <taxon>Arthropoda</taxon>
        <taxon>Hexapoda</taxon>
        <taxon>Insecta</taxon>
        <taxon>Pterygota</taxon>
        <taxon>Neoptera</taxon>
        <taxon>Endopterygota</taxon>
        <taxon>Diptera</taxon>
        <taxon>Nematocera</taxon>
        <taxon>Culicoidea</taxon>
        <taxon>Culicidae</taxon>
        <taxon>Culicinae</taxon>
        <taxon>Culicini</taxon>
        <taxon>Culex</taxon>
        <taxon>Culex</taxon>
    </lineage>
</organism>
<feature type="region of interest" description="Disordered" evidence="1">
    <location>
        <begin position="21"/>
        <end position="61"/>
    </location>
</feature>
<evidence type="ECO:0000256" key="1">
    <source>
        <dbReference type="SAM" id="MobiDB-lite"/>
    </source>
</evidence>
<sequence>MLKYLLCVCLLVANTASEKEWKGNWFPGPPENSSNATTTTATSPSGAEPPTDEHGRVQMGVENPDCDDAQRGLAIDFDPNDIRHATVFMCLDNRHDYRGDYNMEPLITLSNVPDAYVALHGCMDQPIEYEERIPTFGTHRPLWPRYGEYEFVPPQRWLHNSEHGAVIALYHPCANKQQIDEFRQIVKSCLFRHVITPSDLPSRDRPFAVVTWHAKLEFSVLERTVVEDFIRQYALKGPEQTSRDGQYDHLLVEPAAVVSTRDDEVLCPKHKRRD</sequence>
<reference evidence="3" key="1">
    <citation type="submission" date="2017-01" db="EMBL/GenBank/DDBJ databases">
        <title>A deep insight into the sialotranscriptome of adult male and female Cluex tarsalis mosquitoes.</title>
        <authorList>
            <person name="Ribeiro J.M."/>
            <person name="Moreira F."/>
            <person name="Bernard K.A."/>
            <person name="Calvo E."/>
        </authorList>
    </citation>
    <scope>NUCLEOTIDE SEQUENCE</scope>
    <source>
        <strain evidence="3">Kern County</strain>
        <tissue evidence="3">Salivary glands</tissue>
    </source>
</reference>
<dbReference type="PANTHER" id="PTHR34179:SF1">
    <property type="entry name" value="TUMOR PROTEIN P53-INDUCIBLE PROTEIN 13"/>
    <property type="match status" value="1"/>
</dbReference>
<dbReference type="InterPro" id="IPR021454">
    <property type="entry name" value="DUF3105"/>
</dbReference>
<protein>
    <submittedName>
        <fullName evidence="3">Putative conserved secreted protein</fullName>
    </submittedName>
</protein>